<protein>
    <recommendedName>
        <fullName evidence="2">Ice-binding protein C-terminal domain-containing protein</fullName>
    </recommendedName>
</protein>
<dbReference type="RefSeq" id="WP_054621356.1">
    <property type="nucleotide sequence ID" value="NZ_CP022579.1"/>
</dbReference>
<feature type="signal peptide" evidence="1">
    <location>
        <begin position="1"/>
        <end position="21"/>
    </location>
</feature>
<dbReference type="AlphaFoldDB" id="A0A5C1E921"/>
<sequence length="178" mass="18346">MFKKLVLAGIISAACTTAAFAATGQTYTTSVSPGSPIVYNFNHAGESGSFFDTLNFNLTGTGIAASAVSIQLGNGGSIFGISNLTGTLWDNFHPLGNFTYGTFPGNNGTFTFNLPGSGQYHIDFTGDITGAAGGSYLVSVAAVPEPAEWLMMLGGLGMLGVVARRRLRLNSGFAAMPV</sequence>
<dbReference type="PROSITE" id="PS51257">
    <property type="entry name" value="PROKAR_LIPOPROTEIN"/>
    <property type="match status" value="1"/>
</dbReference>
<keyword evidence="1" id="KW-0732">Signal</keyword>
<evidence type="ECO:0000259" key="2">
    <source>
        <dbReference type="Pfam" id="PF07589"/>
    </source>
</evidence>
<gene>
    <name evidence="3" type="ORF">OTERR_18970</name>
</gene>
<keyword evidence="4" id="KW-1185">Reference proteome</keyword>
<dbReference type="KEGG" id="otr:OTERR_18970"/>
<organism evidence="3 4">
    <name type="scientific">Oryzomicrobium terrae</name>
    <dbReference type="NCBI Taxonomy" id="1735038"/>
    <lineage>
        <taxon>Bacteria</taxon>
        <taxon>Pseudomonadati</taxon>
        <taxon>Pseudomonadota</taxon>
        <taxon>Betaproteobacteria</taxon>
        <taxon>Rhodocyclales</taxon>
        <taxon>Rhodocyclaceae</taxon>
        <taxon>Oryzomicrobium</taxon>
    </lineage>
</organism>
<name>A0A5C1E921_9RHOO</name>
<feature type="chain" id="PRO_5022716098" description="Ice-binding protein C-terminal domain-containing protein" evidence="1">
    <location>
        <begin position="22"/>
        <end position="178"/>
    </location>
</feature>
<proteinExistence type="predicted"/>
<evidence type="ECO:0000256" key="1">
    <source>
        <dbReference type="SAM" id="SignalP"/>
    </source>
</evidence>
<evidence type="ECO:0000313" key="4">
    <source>
        <dbReference type="Proteomes" id="UP000323671"/>
    </source>
</evidence>
<dbReference type="InterPro" id="IPR013424">
    <property type="entry name" value="Ice-binding_C"/>
</dbReference>
<dbReference type="Pfam" id="PF07589">
    <property type="entry name" value="PEP-CTERM"/>
    <property type="match status" value="1"/>
</dbReference>
<reference evidence="3 4" key="1">
    <citation type="submission" date="2017-07" db="EMBL/GenBank/DDBJ databases">
        <title>Complete genome sequence of Oryzomicrobium terrae TPP412.</title>
        <authorList>
            <person name="Chiu L.-W."/>
            <person name="Lo K.-J."/>
            <person name="Tsai Y.-M."/>
            <person name="Lin S.-S."/>
            <person name="Kuo C.-H."/>
            <person name="Liu C.-T."/>
        </authorList>
    </citation>
    <scope>NUCLEOTIDE SEQUENCE [LARGE SCALE GENOMIC DNA]</scope>
    <source>
        <strain evidence="3 4">TPP412</strain>
    </source>
</reference>
<dbReference type="Proteomes" id="UP000323671">
    <property type="component" value="Chromosome"/>
</dbReference>
<dbReference type="EMBL" id="CP022579">
    <property type="protein sequence ID" value="QEL65373.1"/>
    <property type="molecule type" value="Genomic_DNA"/>
</dbReference>
<feature type="domain" description="Ice-binding protein C-terminal" evidence="2">
    <location>
        <begin position="142"/>
        <end position="166"/>
    </location>
</feature>
<evidence type="ECO:0000313" key="3">
    <source>
        <dbReference type="EMBL" id="QEL65373.1"/>
    </source>
</evidence>
<accession>A0A5C1E921</accession>
<dbReference type="NCBIfam" id="TIGR02595">
    <property type="entry name" value="PEP_CTERM"/>
    <property type="match status" value="1"/>
</dbReference>
<dbReference type="NCBIfam" id="NF038126">
    <property type="entry name" value="PEP_CTERM_FxDxF"/>
    <property type="match status" value="1"/>
</dbReference>